<evidence type="ECO:0000313" key="2">
    <source>
        <dbReference type="Proteomes" id="UP000008084"/>
    </source>
</evidence>
<dbReference type="Gene3D" id="3.30.1500.10">
    <property type="entry name" value="Haem-binding HasA"/>
    <property type="match status" value="1"/>
</dbReference>
<dbReference type="InterPro" id="IPR036912">
    <property type="entry name" value="HasA_haem-bd_sf"/>
</dbReference>
<dbReference type="RefSeq" id="WP_005163828.1">
    <property type="nucleotide sequence ID" value="NC_017564.1"/>
</dbReference>
<dbReference type="Proteomes" id="UP000008084">
    <property type="component" value="Chromosome"/>
</dbReference>
<dbReference type="Pfam" id="PF06438">
    <property type="entry name" value="HasA"/>
    <property type="match status" value="1"/>
</dbReference>
<evidence type="ECO:0000313" key="1">
    <source>
        <dbReference type="EMBL" id="CBY25377.1"/>
    </source>
</evidence>
<dbReference type="SUPFAM" id="SSF54621">
    <property type="entry name" value="Heme-binding protein A (HasA)"/>
    <property type="match status" value="1"/>
</dbReference>
<protein>
    <submittedName>
        <fullName evidence="1">Hemophore HasA</fullName>
    </submittedName>
</protein>
<organism evidence="1 2">
    <name type="scientific">Yersinia enterocolitica subsp. palearctica serotype O:3 (strain DSM 13030 / CIP 106945 / Y11)</name>
    <dbReference type="NCBI Taxonomy" id="930944"/>
    <lineage>
        <taxon>Bacteria</taxon>
        <taxon>Pseudomonadati</taxon>
        <taxon>Pseudomonadota</taxon>
        <taxon>Gammaproteobacteria</taxon>
        <taxon>Enterobacterales</taxon>
        <taxon>Yersiniaceae</taxon>
        <taxon>Yersinia</taxon>
    </lineage>
</organism>
<proteinExistence type="predicted"/>
<dbReference type="KEGG" id="yey:Y11_28041"/>
<dbReference type="HOGENOM" id="CLU_108536_0_0_6"/>
<dbReference type="PATRIC" id="fig|930944.6.peg.2791"/>
<name>A0A0H3NQH8_YERE1</name>
<dbReference type="AlphaFoldDB" id="A0A0H3NQH8"/>
<dbReference type="GeneID" id="31410785"/>
<accession>A0A0H3NQH8</accession>
<reference evidence="1 2" key="1">
    <citation type="journal article" date="2011" name="J. Bacteriol.">
        <title>Complete genome sequence of Yersinia enterocolitica subsp. palearctica serogroup O:3.</title>
        <authorList>
            <person name="Batzilla J."/>
            <person name="Hoper D."/>
            <person name="Antonenka U."/>
            <person name="Heesemann J."/>
            <person name="Rakin A."/>
        </authorList>
    </citation>
    <scope>NUCLEOTIDE SEQUENCE [LARGE SCALE GENOMIC DNA]</scope>
    <source>
        <strain evidence="2">DSM 13030 / CIP 106945 / Y11</strain>
    </source>
</reference>
<dbReference type="EMBL" id="FR729477">
    <property type="protein sequence ID" value="CBY25377.1"/>
    <property type="molecule type" value="Genomic_DNA"/>
</dbReference>
<sequence>MTVSIQYKSQFADYTLSSLTQQWATKNGDIKDTGAEGYSRDFGQFSGGSGPFNGTQYSVSSSHGTGTAMVVEGDLKYSFIPQHTFYGKMEGLELGEELANNPNGIGKKLDDVQLKMCGLDITGDYDPAKTKEENHQGEMHKATYGLMRGNAEPLLEILQSKGIDINTPLKDMAIASQLENAAEIMSDSPIIDVIGTYDGAEILMAA</sequence>
<dbReference type="InterPro" id="IPR010495">
    <property type="entry name" value="HasA_haem-bd"/>
</dbReference>
<gene>
    <name evidence="1" type="ordered locus">Y11_28041</name>
</gene>